<dbReference type="AlphaFoldDB" id="A0A6V8KI19"/>
<name>A0A6V8KI19_9ACTN</name>
<reference evidence="2 3" key="2">
    <citation type="submission" date="2020-03" db="EMBL/GenBank/DDBJ databases">
        <authorList>
            <person name="Ichikawa N."/>
            <person name="Kimura A."/>
            <person name="Kitahashi Y."/>
            <person name="Uohara A."/>
        </authorList>
    </citation>
    <scope>NUCLEOTIDE SEQUENCE [LARGE SCALE GENOMIC DNA]</scope>
    <source>
        <strain evidence="2 3">NBRC 108639</strain>
    </source>
</reference>
<dbReference type="Gene3D" id="3.40.630.30">
    <property type="match status" value="1"/>
</dbReference>
<dbReference type="InterPro" id="IPR016181">
    <property type="entry name" value="Acyl_CoA_acyltransferase"/>
</dbReference>
<dbReference type="SUPFAM" id="SSF55729">
    <property type="entry name" value="Acyl-CoA N-acyltransferases (Nat)"/>
    <property type="match status" value="1"/>
</dbReference>
<reference evidence="2 3" key="1">
    <citation type="submission" date="2020-03" db="EMBL/GenBank/DDBJ databases">
        <title>Whole genome shotgun sequence of Phytohabitans houttuyneae NBRC 108639.</title>
        <authorList>
            <person name="Komaki H."/>
            <person name="Tamura T."/>
        </authorList>
    </citation>
    <scope>NUCLEOTIDE SEQUENCE [LARGE SCALE GENOMIC DNA]</scope>
    <source>
        <strain evidence="2 3">NBRC 108639</strain>
    </source>
</reference>
<organism evidence="2 3">
    <name type="scientific">Phytohabitans houttuyneae</name>
    <dbReference type="NCBI Taxonomy" id="1076126"/>
    <lineage>
        <taxon>Bacteria</taxon>
        <taxon>Bacillati</taxon>
        <taxon>Actinomycetota</taxon>
        <taxon>Actinomycetes</taxon>
        <taxon>Micromonosporales</taxon>
        <taxon>Micromonosporaceae</taxon>
    </lineage>
</organism>
<dbReference type="EMBL" id="BLPF01000002">
    <property type="protein sequence ID" value="GFJ82048.1"/>
    <property type="molecule type" value="Genomic_DNA"/>
</dbReference>
<evidence type="ECO:0000313" key="2">
    <source>
        <dbReference type="EMBL" id="GFJ82048.1"/>
    </source>
</evidence>
<dbReference type="Proteomes" id="UP000482800">
    <property type="component" value="Unassembled WGS sequence"/>
</dbReference>
<protein>
    <recommendedName>
        <fullName evidence="4">N-acetyltransferase domain-containing protein</fullName>
    </recommendedName>
</protein>
<evidence type="ECO:0008006" key="4">
    <source>
        <dbReference type="Google" id="ProtNLM"/>
    </source>
</evidence>
<evidence type="ECO:0000256" key="1">
    <source>
        <dbReference type="SAM" id="MobiDB-lite"/>
    </source>
</evidence>
<feature type="region of interest" description="Disordered" evidence="1">
    <location>
        <begin position="220"/>
        <end position="246"/>
    </location>
</feature>
<accession>A0A6V8KI19</accession>
<evidence type="ECO:0000313" key="3">
    <source>
        <dbReference type="Proteomes" id="UP000482800"/>
    </source>
</evidence>
<gene>
    <name evidence="2" type="ORF">Phou_062280</name>
</gene>
<dbReference type="CDD" id="cd04301">
    <property type="entry name" value="NAT_SF"/>
    <property type="match status" value="1"/>
</dbReference>
<keyword evidence="3" id="KW-1185">Reference proteome</keyword>
<comment type="caution">
    <text evidence="2">The sequence shown here is derived from an EMBL/GenBank/DDBJ whole genome shotgun (WGS) entry which is preliminary data.</text>
</comment>
<dbReference type="RefSeq" id="WP_173062048.1">
    <property type="nucleotide sequence ID" value="NZ_BAABGO010000057.1"/>
</dbReference>
<sequence length="246" mass="25511">MAVEPAPAKAVVTVRSGVDAAVGDGGALTEQVDALARLVLAACVDTREGVWLVEDRSARLGVFAGLWPAVIRYALTSGNVDVAVDSGGDTVGIGIWVDSEREDPDAVEGLLTTLCGRYADRFGQFEAARTTAPASAGSGQRSVRLVLLAVARGRQGQGIGTALLRHRHAVLDRQGVPAYAAATSSGFRDLAVRHGYQPDGPVTVLPHGPSVWLLARRGQPVATEPGDDDTAHRAHVGPLTTAEPGS</sequence>
<proteinExistence type="predicted"/>